<dbReference type="GO" id="GO:0010150">
    <property type="term" value="P:leaf senescence"/>
    <property type="evidence" value="ECO:0007669"/>
    <property type="project" value="UniProtKB-ARBA"/>
</dbReference>
<dbReference type="AlphaFoldDB" id="A0A0D6QYW7"/>
<dbReference type="InterPro" id="IPR007608">
    <property type="entry name" value="Senescence_reg_S40"/>
</dbReference>
<proteinExistence type="inferred from homology"/>
<dbReference type="PANTHER" id="PTHR33083:SF103">
    <property type="entry name" value="SENESCENCE REGULATOR"/>
    <property type="match status" value="1"/>
</dbReference>
<accession>A0A0D6QYW7</accession>
<dbReference type="PANTHER" id="PTHR33083">
    <property type="entry name" value="EXPRESSED PROTEIN"/>
    <property type="match status" value="1"/>
</dbReference>
<dbReference type="Pfam" id="PF04520">
    <property type="entry name" value="Senescence_reg"/>
    <property type="match status" value="1"/>
</dbReference>
<sequence>MEPGGNLSSSYSYSYMGSRRNSYKFSTLSGIGVAQVGKPGEGEEEFEEEDIWEAVSAEGNVARDPKSKSQENGKAINGGSRKNRENNYNPVSAATPRRLPTASRMIPRSSLPPEEGNLNSNGFPRSRPQSAPVNIPDWSLIARKDPPAVNNWLRSPVVERELDGQDEGEDDDEGMMVPPHEVIARQLARSQIMSFSMCEGAGRTLKGRDLSRVRNAVLTRTGFLE</sequence>
<protein>
    <recommendedName>
        <fullName evidence="4">Senescence regulator S40</fullName>
    </recommendedName>
</protein>
<evidence type="ECO:0000256" key="2">
    <source>
        <dbReference type="SAM" id="MobiDB-lite"/>
    </source>
</evidence>
<feature type="compositionally biased region" description="Basic and acidic residues" evidence="2">
    <location>
        <begin position="61"/>
        <end position="71"/>
    </location>
</feature>
<name>A0A0D6QYW7_ARACU</name>
<comment type="similarity">
    <text evidence="1">Belongs to the senescence regulator S40 family.</text>
</comment>
<evidence type="ECO:0000313" key="3">
    <source>
        <dbReference type="EMBL" id="JAG95208.1"/>
    </source>
</evidence>
<evidence type="ECO:0008006" key="4">
    <source>
        <dbReference type="Google" id="ProtNLM"/>
    </source>
</evidence>
<feature type="compositionally biased region" description="Polar residues" evidence="2">
    <location>
        <begin position="117"/>
        <end position="130"/>
    </location>
</feature>
<evidence type="ECO:0000256" key="1">
    <source>
        <dbReference type="ARBA" id="ARBA00034773"/>
    </source>
</evidence>
<organism evidence="3">
    <name type="scientific">Araucaria cunninghamii</name>
    <name type="common">Hoop pine</name>
    <name type="synonym">Moreton Bay pine</name>
    <dbReference type="NCBI Taxonomy" id="56994"/>
    <lineage>
        <taxon>Eukaryota</taxon>
        <taxon>Viridiplantae</taxon>
        <taxon>Streptophyta</taxon>
        <taxon>Embryophyta</taxon>
        <taxon>Tracheophyta</taxon>
        <taxon>Spermatophyta</taxon>
        <taxon>Pinopsida</taxon>
        <taxon>Pinidae</taxon>
        <taxon>Conifers II</taxon>
        <taxon>Araucariales</taxon>
        <taxon>Araucariaceae</taxon>
        <taxon>Araucaria</taxon>
    </lineage>
</organism>
<reference evidence="3" key="1">
    <citation type="submission" date="2015-03" db="EMBL/GenBank/DDBJ databases">
        <title>A transcriptome of Araucaria cunninghamii, an australian fine timber species.</title>
        <authorList>
            <person name="Jing Yi C.J.Y."/>
            <person name="Yin San L.Y.S."/>
            <person name="Abdul Karim S.S."/>
            <person name="Wan Azmi N.N."/>
            <person name="Hercus R.R."/>
            <person name="Croft L.L."/>
        </authorList>
    </citation>
    <scope>NUCLEOTIDE SEQUENCE</scope>
    <source>
        <strain evidence="3">MI0301</strain>
        <tissue evidence="3">Leaf</tissue>
    </source>
</reference>
<dbReference type="EMBL" id="GCKF01041238">
    <property type="protein sequence ID" value="JAG95208.1"/>
    <property type="molecule type" value="Transcribed_RNA"/>
</dbReference>
<feature type="compositionally biased region" description="Acidic residues" evidence="2">
    <location>
        <begin position="42"/>
        <end position="52"/>
    </location>
</feature>
<feature type="region of interest" description="Disordered" evidence="2">
    <location>
        <begin position="34"/>
        <end position="130"/>
    </location>
</feature>